<evidence type="ECO:0000256" key="2">
    <source>
        <dbReference type="SAM" id="MobiDB-lite"/>
    </source>
</evidence>
<protein>
    <submittedName>
        <fullName evidence="3">Uncharacterized protein</fullName>
    </submittedName>
</protein>
<keyword evidence="1" id="KW-0175">Coiled coil</keyword>
<proteinExistence type="predicted"/>
<dbReference type="PANTHER" id="PTHR12722:SF0">
    <property type="entry name" value="PROTEIN FAM50A"/>
    <property type="match status" value="1"/>
</dbReference>
<evidence type="ECO:0000256" key="1">
    <source>
        <dbReference type="SAM" id="Coils"/>
    </source>
</evidence>
<dbReference type="PANTHER" id="PTHR12722">
    <property type="entry name" value="XAP-5 PROTEIN-RELATED"/>
    <property type="match status" value="1"/>
</dbReference>
<dbReference type="AlphaFoldDB" id="A0A7S3ASW4"/>
<sequence length="283" mass="32325">MSKDDFKRQREELEHKEALQKMRKATEKASEDRPDGDKPKKKAKKEKKRPGALSFEDELEAEAEPSPTIAPKKMGKCQDVNASFLGKNEREKEEEAAKQEQVLRDYLLEQQKAKDEPLTLAYTYRSEVTQRELPNAVHKGIIEVKRGFTAEQVARAVHLDTERLGEKFQGKRVAGIRVEERDVMLIANAGESPCGAFIIPPTMTMIEMSAVRWAEGTPLFELGPGIIVTEMKYYESWKHTYPYSHWNPYESRLTYSHKEFIANRNSGTGIDPVRISTKPGAKR</sequence>
<accession>A0A7S3ASW4</accession>
<dbReference type="EMBL" id="HBHX01026868">
    <property type="protein sequence ID" value="CAE0114346.1"/>
    <property type="molecule type" value="Transcribed_RNA"/>
</dbReference>
<evidence type="ECO:0000313" key="3">
    <source>
        <dbReference type="EMBL" id="CAE0114346.1"/>
    </source>
</evidence>
<dbReference type="InterPro" id="IPR007005">
    <property type="entry name" value="XAP5"/>
</dbReference>
<name>A0A7S3ASW4_9EUKA</name>
<feature type="compositionally biased region" description="Basic and acidic residues" evidence="2">
    <location>
        <begin position="1"/>
        <end position="38"/>
    </location>
</feature>
<feature type="region of interest" description="Disordered" evidence="2">
    <location>
        <begin position="1"/>
        <end position="75"/>
    </location>
</feature>
<organism evidence="3">
    <name type="scientific">Haptolina ericina</name>
    <dbReference type="NCBI Taxonomy" id="156174"/>
    <lineage>
        <taxon>Eukaryota</taxon>
        <taxon>Haptista</taxon>
        <taxon>Haptophyta</taxon>
        <taxon>Prymnesiophyceae</taxon>
        <taxon>Prymnesiales</taxon>
        <taxon>Prymnesiaceae</taxon>
        <taxon>Haptolina</taxon>
    </lineage>
</organism>
<dbReference type="GO" id="GO:0005634">
    <property type="term" value="C:nucleus"/>
    <property type="evidence" value="ECO:0007669"/>
    <property type="project" value="InterPro"/>
</dbReference>
<feature type="coiled-coil region" evidence="1">
    <location>
        <begin position="89"/>
        <end position="116"/>
    </location>
</feature>
<reference evidence="3" key="1">
    <citation type="submission" date="2021-01" db="EMBL/GenBank/DDBJ databases">
        <authorList>
            <person name="Corre E."/>
            <person name="Pelletier E."/>
            <person name="Niang G."/>
            <person name="Scheremetjew M."/>
            <person name="Finn R."/>
            <person name="Kale V."/>
            <person name="Holt S."/>
            <person name="Cochrane G."/>
            <person name="Meng A."/>
            <person name="Brown T."/>
            <person name="Cohen L."/>
        </authorList>
    </citation>
    <scope>NUCLEOTIDE SEQUENCE</scope>
    <source>
        <strain evidence="3">CCMP281</strain>
    </source>
</reference>
<feature type="compositionally biased region" description="Basic residues" evidence="2">
    <location>
        <begin position="39"/>
        <end position="50"/>
    </location>
</feature>
<gene>
    <name evidence="3" type="ORF">HERI1096_LOCUS15020</name>
</gene>
<dbReference type="GO" id="GO:0006325">
    <property type="term" value="P:chromatin organization"/>
    <property type="evidence" value="ECO:0007669"/>
    <property type="project" value="TreeGrafter"/>
</dbReference>